<dbReference type="PANTHER" id="PTHR47186">
    <property type="entry name" value="LEUCINE-RICH REPEAT-CONTAINING PROTEIN 57"/>
    <property type="match status" value="1"/>
</dbReference>
<evidence type="ECO:0000313" key="3">
    <source>
        <dbReference type="EMBL" id="RDY11161.1"/>
    </source>
</evidence>
<keyword evidence="4" id="KW-1185">Reference proteome</keyword>
<dbReference type="PANTHER" id="PTHR47186:SF43">
    <property type="entry name" value="TYPE DISEASE RESISTANCE PROTEIN CNL-J3, PUTATIVE-RELATED"/>
    <property type="match status" value="1"/>
</dbReference>
<dbReference type="InterPro" id="IPR032675">
    <property type="entry name" value="LRR_dom_sf"/>
</dbReference>
<keyword evidence="1" id="KW-0677">Repeat</keyword>
<sequence>MHDFLKDLAKYISGDICYRLGVDDKAKCISERTRHFSFPMNHVQYFDGFASLFDVKRLCTFMPISTEMDCFFGWNCEMWVQELFSKFKFLRVLSLSSCSGLTEVPDFVGNLKHLCSLDLSYTDIKKLPDSMCSLYNLQILKLKYCINLEELPSNLEKLTNLRCLEFIGTKVRKMPMHLGKLKNLQELSTFCVCKSSETVNIAYICLPFEVCHFSSKFNGIVSIHTNFYGNSTSSFTSLKILEFSDMQEWEEWECKAVTGAFPCLQHLSIWKCPNIYSFLNVNNLWLLPHVSINLYIKPARLGRGNGTKHGSIIFKAPSNGTKLGRIIFKTPKSISKP</sequence>
<protein>
    <submittedName>
        <fullName evidence="3">Disease resistance RPP13-like protein 1</fullName>
    </submittedName>
</protein>
<comment type="caution">
    <text evidence="3">The sequence shown here is derived from an EMBL/GenBank/DDBJ whole genome shotgun (WGS) entry which is preliminary data.</text>
</comment>
<dbReference type="InterPro" id="IPR055414">
    <property type="entry name" value="LRR_R13L4/SHOC2-like"/>
</dbReference>
<dbReference type="Proteomes" id="UP000257109">
    <property type="component" value="Unassembled WGS sequence"/>
</dbReference>
<proteinExistence type="predicted"/>
<feature type="non-terminal residue" evidence="3">
    <location>
        <position position="1"/>
    </location>
</feature>
<evidence type="ECO:0000259" key="2">
    <source>
        <dbReference type="Pfam" id="PF23598"/>
    </source>
</evidence>
<organism evidence="3 4">
    <name type="scientific">Mucuna pruriens</name>
    <name type="common">Velvet bean</name>
    <name type="synonym">Dolichos pruriens</name>
    <dbReference type="NCBI Taxonomy" id="157652"/>
    <lineage>
        <taxon>Eukaryota</taxon>
        <taxon>Viridiplantae</taxon>
        <taxon>Streptophyta</taxon>
        <taxon>Embryophyta</taxon>
        <taxon>Tracheophyta</taxon>
        <taxon>Spermatophyta</taxon>
        <taxon>Magnoliopsida</taxon>
        <taxon>eudicotyledons</taxon>
        <taxon>Gunneridae</taxon>
        <taxon>Pentapetalae</taxon>
        <taxon>rosids</taxon>
        <taxon>fabids</taxon>
        <taxon>Fabales</taxon>
        <taxon>Fabaceae</taxon>
        <taxon>Papilionoideae</taxon>
        <taxon>50 kb inversion clade</taxon>
        <taxon>NPAAA clade</taxon>
        <taxon>indigoferoid/millettioid clade</taxon>
        <taxon>Phaseoleae</taxon>
        <taxon>Mucuna</taxon>
    </lineage>
</organism>
<evidence type="ECO:0000256" key="1">
    <source>
        <dbReference type="ARBA" id="ARBA00022737"/>
    </source>
</evidence>
<reference evidence="3" key="1">
    <citation type="submission" date="2018-05" db="EMBL/GenBank/DDBJ databases">
        <title>Draft genome of Mucuna pruriens seed.</title>
        <authorList>
            <person name="Nnadi N.E."/>
            <person name="Vos R."/>
            <person name="Hasami M.H."/>
            <person name="Devisetty U.K."/>
            <person name="Aguiy J.C."/>
        </authorList>
    </citation>
    <scope>NUCLEOTIDE SEQUENCE [LARGE SCALE GENOMIC DNA]</scope>
    <source>
        <strain evidence="3">JCA_2017</strain>
    </source>
</reference>
<dbReference type="Pfam" id="PF23598">
    <property type="entry name" value="LRR_14"/>
    <property type="match status" value="1"/>
</dbReference>
<dbReference type="AlphaFoldDB" id="A0A371I7Y3"/>
<accession>A0A371I7Y3</accession>
<evidence type="ECO:0000313" key="4">
    <source>
        <dbReference type="Proteomes" id="UP000257109"/>
    </source>
</evidence>
<feature type="domain" description="Disease resistance R13L4/SHOC-2-like LRR" evidence="2">
    <location>
        <begin position="76"/>
        <end position="197"/>
    </location>
</feature>
<dbReference type="SUPFAM" id="SSF52058">
    <property type="entry name" value="L domain-like"/>
    <property type="match status" value="1"/>
</dbReference>
<gene>
    <name evidence="3" type="primary">RPPL1</name>
    <name evidence="3" type="ORF">CR513_04222</name>
</gene>
<dbReference type="STRING" id="157652.A0A371I7Y3"/>
<name>A0A371I7Y3_MUCPR</name>
<dbReference type="Gene3D" id="3.80.10.10">
    <property type="entry name" value="Ribonuclease Inhibitor"/>
    <property type="match status" value="1"/>
</dbReference>
<dbReference type="EMBL" id="QJKJ01000697">
    <property type="protein sequence ID" value="RDY11161.1"/>
    <property type="molecule type" value="Genomic_DNA"/>
</dbReference>
<dbReference type="OrthoDB" id="773208at2759"/>